<dbReference type="AlphaFoldDB" id="A0A1J5QDA1"/>
<comment type="caution">
    <text evidence="5">The sequence shown here is derived from an EMBL/GenBank/DDBJ whole genome shotgun (WGS) entry which is preliminary data.</text>
</comment>
<evidence type="ECO:0000256" key="1">
    <source>
        <dbReference type="ARBA" id="ARBA00001946"/>
    </source>
</evidence>
<accession>A0A1J5QDA1</accession>
<evidence type="ECO:0000256" key="3">
    <source>
        <dbReference type="ARBA" id="ARBA00022842"/>
    </source>
</evidence>
<dbReference type="InterPro" id="IPR040442">
    <property type="entry name" value="Pyrv_kinase-like_dom_sf"/>
</dbReference>
<dbReference type="SUPFAM" id="SSF51621">
    <property type="entry name" value="Phosphoenolpyruvate/pyruvate domain"/>
    <property type="match status" value="1"/>
</dbReference>
<evidence type="ECO:0000313" key="5">
    <source>
        <dbReference type="EMBL" id="OIQ77967.1"/>
    </source>
</evidence>
<dbReference type="PANTHER" id="PTHR32308">
    <property type="entry name" value="LYASE BETA SUBUNIT, PUTATIVE (AFU_ORTHOLOGUE AFUA_4G13030)-RELATED"/>
    <property type="match status" value="1"/>
</dbReference>
<gene>
    <name evidence="5" type="primary">citE</name>
    <name evidence="5" type="ORF">GALL_403370</name>
</gene>
<dbReference type="GO" id="GO:0006107">
    <property type="term" value="P:oxaloacetate metabolic process"/>
    <property type="evidence" value="ECO:0007669"/>
    <property type="project" value="TreeGrafter"/>
</dbReference>
<comment type="cofactor">
    <cofactor evidence="1">
        <name>Mg(2+)</name>
        <dbReference type="ChEBI" id="CHEBI:18420"/>
    </cofactor>
</comment>
<name>A0A1J5QDA1_9ZZZZ</name>
<feature type="domain" description="HpcH/HpaI aldolase/citrate lyase" evidence="4">
    <location>
        <begin position="11"/>
        <end position="186"/>
    </location>
</feature>
<keyword evidence="3" id="KW-0460">Magnesium</keyword>
<dbReference type="Pfam" id="PF03328">
    <property type="entry name" value="HpcH_HpaI"/>
    <property type="match status" value="1"/>
</dbReference>
<dbReference type="GO" id="GO:0000287">
    <property type="term" value="F:magnesium ion binding"/>
    <property type="evidence" value="ECO:0007669"/>
    <property type="project" value="TreeGrafter"/>
</dbReference>
<dbReference type="EMBL" id="MLJW01001498">
    <property type="protein sequence ID" value="OIQ77967.1"/>
    <property type="molecule type" value="Genomic_DNA"/>
</dbReference>
<dbReference type="InterPro" id="IPR011206">
    <property type="entry name" value="Citrate_lyase_beta/mcl1/mcl2"/>
</dbReference>
<dbReference type="PIRSF" id="PIRSF015582">
    <property type="entry name" value="Cit_lyase_B"/>
    <property type="match status" value="1"/>
</dbReference>
<evidence type="ECO:0000256" key="2">
    <source>
        <dbReference type="ARBA" id="ARBA00022723"/>
    </source>
</evidence>
<keyword evidence="2" id="KW-0479">Metal-binding</keyword>
<dbReference type="EC" id="4.1.-.-" evidence="5"/>
<keyword evidence="5" id="KW-0456">Lyase</keyword>
<dbReference type="InterPro" id="IPR005000">
    <property type="entry name" value="Aldolase/citrate-lyase_domain"/>
</dbReference>
<evidence type="ECO:0000259" key="4">
    <source>
        <dbReference type="Pfam" id="PF03328"/>
    </source>
</evidence>
<reference evidence="5" key="1">
    <citation type="submission" date="2016-10" db="EMBL/GenBank/DDBJ databases">
        <title>Sequence of Gallionella enrichment culture.</title>
        <authorList>
            <person name="Poehlein A."/>
            <person name="Muehling M."/>
            <person name="Daniel R."/>
        </authorList>
    </citation>
    <scope>NUCLEOTIDE SEQUENCE</scope>
</reference>
<sequence>MARRAVADWFLIANPIKPVFIRVNALSSEMHSDDLHILQRVRPAGLVLPKCEGIDDLLTFDEVLCGYEDRSGWPPHSVSAIAIATETARGMQRIHTFDRPVPRLSGILWGAEDLAASLGVRSLREAQGHYKATALRARDAALFASHACGVSAIDAVYTGLDDLVGLEAETRNHASLGFTAKAAIHPAQITVIHQAQRPSDDDMAWAQEVITELQDGAKASGRVRGAMVDQPHLSAARRIKLLSSSK</sequence>
<protein>
    <submittedName>
        <fullName evidence="5">Citrate lyase subunit beta-like protein</fullName>
        <ecNumber evidence="5">4.1.-.-</ecNumber>
    </submittedName>
</protein>
<dbReference type="Gene3D" id="3.20.20.60">
    <property type="entry name" value="Phosphoenolpyruvate-binding domains"/>
    <property type="match status" value="1"/>
</dbReference>
<proteinExistence type="predicted"/>
<organism evidence="5">
    <name type="scientific">mine drainage metagenome</name>
    <dbReference type="NCBI Taxonomy" id="410659"/>
    <lineage>
        <taxon>unclassified sequences</taxon>
        <taxon>metagenomes</taxon>
        <taxon>ecological metagenomes</taxon>
    </lineage>
</organism>
<dbReference type="InterPro" id="IPR015813">
    <property type="entry name" value="Pyrv/PenolPyrv_kinase-like_dom"/>
</dbReference>
<dbReference type="PANTHER" id="PTHR32308:SF0">
    <property type="entry name" value="HPCH_HPAI ALDOLASE_CITRATE LYASE DOMAIN-CONTAINING PROTEIN"/>
    <property type="match status" value="1"/>
</dbReference>
<dbReference type="GO" id="GO:0016829">
    <property type="term" value="F:lyase activity"/>
    <property type="evidence" value="ECO:0007669"/>
    <property type="project" value="UniProtKB-KW"/>
</dbReference>